<accession>A0A238V7V6</accession>
<reference evidence="2 3" key="1">
    <citation type="submission" date="2017-06" db="EMBL/GenBank/DDBJ databases">
        <authorList>
            <person name="Kim H.J."/>
            <person name="Triplett B.A."/>
        </authorList>
    </citation>
    <scope>NUCLEOTIDE SEQUENCE [LARGE SCALE GENOMIC DNA]</scope>
    <source>
        <strain evidence="2 3">DSM 8800</strain>
    </source>
</reference>
<sequence>MVHDPLSPSEAVRTPVGAVAGISSAFILLYSLVIMSQILIGLAFAGVLTAGAYLCYRVLAVLDSIADAAQRVAAVREHEASVE</sequence>
<dbReference type="EMBL" id="FZNQ01000002">
    <property type="protein sequence ID" value="SNR30532.1"/>
    <property type="molecule type" value="Genomic_DNA"/>
</dbReference>
<gene>
    <name evidence="2" type="ORF">SAMN06264855_10275</name>
</gene>
<dbReference type="Pfam" id="PF26262">
    <property type="entry name" value="DUF8066"/>
    <property type="match status" value="1"/>
</dbReference>
<keyword evidence="1" id="KW-1133">Transmembrane helix</keyword>
<dbReference type="Proteomes" id="UP000198397">
    <property type="component" value="Unassembled WGS sequence"/>
</dbReference>
<dbReference type="OrthoDB" id="330254at2157"/>
<feature type="transmembrane region" description="Helical" evidence="1">
    <location>
        <begin position="38"/>
        <end position="56"/>
    </location>
</feature>
<feature type="transmembrane region" description="Helical" evidence="1">
    <location>
        <begin position="12"/>
        <end position="32"/>
    </location>
</feature>
<dbReference type="RefSeq" id="WP_089383534.1">
    <property type="nucleotide sequence ID" value="NZ_FZNQ01000002.1"/>
</dbReference>
<dbReference type="InterPro" id="IPR058379">
    <property type="entry name" value="DUF8066"/>
</dbReference>
<keyword evidence="1" id="KW-0812">Transmembrane</keyword>
<evidence type="ECO:0000313" key="3">
    <source>
        <dbReference type="Proteomes" id="UP000198397"/>
    </source>
</evidence>
<protein>
    <submittedName>
        <fullName evidence="2">Uncharacterized protein</fullName>
    </submittedName>
</protein>
<keyword evidence="3" id="KW-1185">Reference proteome</keyword>
<dbReference type="AlphaFoldDB" id="A0A238V7V6"/>
<organism evidence="2 3">
    <name type="scientific">Halorubrum vacuolatum</name>
    <name type="common">Natronobacterium vacuolatum</name>
    <dbReference type="NCBI Taxonomy" id="63740"/>
    <lineage>
        <taxon>Archaea</taxon>
        <taxon>Methanobacteriati</taxon>
        <taxon>Methanobacteriota</taxon>
        <taxon>Stenosarchaea group</taxon>
        <taxon>Halobacteria</taxon>
        <taxon>Halobacteriales</taxon>
        <taxon>Haloferacaceae</taxon>
        <taxon>Halorubrum</taxon>
    </lineage>
</organism>
<keyword evidence="1" id="KW-0472">Membrane</keyword>
<name>A0A238V7V6_HALVU</name>
<evidence type="ECO:0000313" key="2">
    <source>
        <dbReference type="EMBL" id="SNR30532.1"/>
    </source>
</evidence>
<evidence type="ECO:0000256" key="1">
    <source>
        <dbReference type="SAM" id="Phobius"/>
    </source>
</evidence>
<proteinExistence type="predicted"/>